<feature type="region of interest" description="Disordered" evidence="1">
    <location>
        <begin position="31"/>
        <end position="53"/>
    </location>
</feature>
<keyword evidence="2" id="KW-1133">Transmembrane helix</keyword>
<dbReference type="OrthoDB" id="284782at2759"/>
<dbReference type="EMBL" id="JANIIK010000109">
    <property type="protein sequence ID" value="KAJ3598027.1"/>
    <property type="molecule type" value="Genomic_DNA"/>
</dbReference>
<keyword evidence="2" id="KW-0812">Transmembrane</keyword>
<keyword evidence="2" id="KW-0472">Membrane</keyword>
<proteinExistence type="predicted"/>
<organism evidence="3 4">
    <name type="scientific">Muraenolepis orangiensis</name>
    <name type="common">Patagonian moray cod</name>
    <dbReference type="NCBI Taxonomy" id="630683"/>
    <lineage>
        <taxon>Eukaryota</taxon>
        <taxon>Metazoa</taxon>
        <taxon>Chordata</taxon>
        <taxon>Craniata</taxon>
        <taxon>Vertebrata</taxon>
        <taxon>Euteleostomi</taxon>
        <taxon>Actinopterygii</taxon>
        <taxon>Neopterygii</taxon>
        <taxon>Teleostei</taxon>
        <taxon>Neoteleostei</taxon>
        <taxon>Acanthomorphata</taxon>
        <taxon>Zeiogadaria</taxon>
        <taxon>Gadariae</taxon>
        <taxon>Gadiformes</taxon>
        <taxon>Muraenolepidoidei</taxon>
        <taxon>Muraenolepididae</taxon>
        <taxon>Muraenolepis</taxon>
    </lineage>
</organism>
<evidence type="ECO:0000256" key="1">
    <source>
        <dbReference type="SAM" id="MobiDB-lite"/>
    </source>
</evidence>
<name>A0A9Q0E002_9TELE</name>
<evidence type="ECO:0000313" key="4">
    <source>
        <dbReference type="Proteomes" id="UP001148018"/>
    </source>
</evidence>
<accession>A0A9Q0E002</accession>
<dbReference type="Proteomes" id="UP001148018">
    <property type="component" value="Unassembled WGS sequence"/>
</dbReference>
<feature type="transmembrane region" description="Helical" evidence="2">
    <location>
        <begin position="6"/>
        <end position="27"/>
    </location>
</feature>
<feature type="transmembrane region" description="Helical" evidence="2">
    <location>
        <begin position="95"/>
        <end position="115"/>
    </location>
</feature>
<sequence length="128" mass="13726">MDYTWLYSLSQCILSVSVIVVSVRLCMATTGAGSEASGPQDGPRDGPRGSGPYEAKVSSGLRLCLSWVGALGGALEVPAFVLLNMRSPRCLYSCMALVCCPLLARQFTMCLLLLLSLDGHLQQRLADR</sequence>
<protein>
    <submittedName>
        <fullName evidence="3">Uncharacterized protein</fullName>
    </submittedName>
</protein>
<dbReference type="AlphaFoldDB" id="A0A9Q0E002"/>
<feature type="transmembrane region" description="Helical" evidence="2">
    <location>
        <begin position="63"/>
        <end position="83"/>
    </location>
</feature>
<evidence type="ECO:0000313" key="3">
    <source>
        <dbReference type="EMBL" id="KAJ3598027.1"/>
    </source>
</evidence>
<gene>
    <name evidence="3" type="ORF">NHX12_001541</name>
</gene>
<evidence type="ECO:0000256" key="2">
    <source>
        <dbReference type="SAM" id="Phobius"/>
    </source>
</evidence>
<keyword evidence="4" id="KW-1185">Reference proteome</keyword>
<reference evidence="3" key="1">
    <citation type="submission" date="2022-07" db="EMBL/GenBank/DDBJ databases">
        <title>Chromosome-level genome of Muraenolepis orangiensis.</title>
        <authorList>
            <person name="Kim J."/>
        </authorList>
    </citation>
    <scope>NUCLEOTIDE SEQUENCE</scope>
    <source>
        <strain evidence="3">KU_S4_2022</strain>
        <tissue evidence="3">Muscle</tissue>
    </source>
</reference>
<comment type="caution">
    <text evidence="3">The sequence shown here is derived from an EMBL/GenBank/DDBJ whole genome shotgun (WGS) entry which is preliminary data.</text>
</comment>